<proteinExistence type="predicted"/>
<dbReference type="Proteomes" id="UP000292445">
    <property type="component" value="Unassembled WGS sequence"/>
</dbReference>
<dbReference type="InterPro" id="IPR011738">
    <property type="entry name" value="Phage_CHP"/>
</dbReference>
<dbReference type="NCBIfam" id="TIGR02215">
    <property type="entry name" value="phage_chp_gp8"/>
    <property type="match status" value="1"/>
</dbReference>
<accession>A0A4Q7NCN8</accession>
<keyword evidence="2" id="KW-1185">Reference proteome</keyword>
<reference evidence="1 2" key="1">
    <citation type="submission" date="2019-02" db="EMBL/GenBank/DDBJ databases">
        <title>Genomic Encyclopedia of Type Strains, Phase IV (KMG-IV): sequencing the most valuable type-strain genomes for metagenomic binning, comparative biology and taxonomic classification.</title>
        <authorList>
            <person name="Goeker M."/>
        </authorList>
    </citation>
    <scope>NUCLEOTIDE SEQUENCE [LARGE SCALE GENOMIC DNA]</scope>
    <source>
        <strain evidence="1 2">K24</strain>
    </source>
</reference>
<name>A0A4Q7NCN8_9BURK</name>
<comment type="caution">
    <text evidence="1">The sequence shown here is derived from an EMBL/GenBank/DDBJ whole genome shotgun (WGS) entry which is preliminary data.</text>
</comment>
<evidence type="ECO:0000313" key="2">
    <source>
        <dbReference type="Proteomes" id="UP000292445"/>
    </source>
</evidence>
<evidence type="ECO:0000313" key="1">
    <source>
        <dbReference type="EMBL" id="RZS80650.1"/>
    </source>
</evidence>
<dbReference type="RefSeq" id="WP_130358290.1">
    <property type="nucleotide sequence ID" value="NZ_SGXC01000002.1"/>
</dbReference>
<dbReference type="EMBL" id="SGXC01000002">
    <property type="protein sequence ID" value="RZS80650.1"/>
    <property type="molecule type" value="Genomic_DNA"/>
</dbReference>
<gene>
    <name evidence="1" type="ORF">EV675_3262</name>
</gene>
<dbReference type="AlphaFoldDB" id="A0A4Q7NCN8"/>
<dbReference type="Gene3D" id="1.10.3230.30">
    <property type="entry name" value="Phage gp6-like head-tail connector protein"/>
    <property type="match status" value="1"/>
</dbReference>
<organism evidence="1 2">
    <name type="scientific">Pigmentiphaga kullae</name>
    <dbReference type="NCBI Taxonomy" id="151784"/>
    <lineage>
        <taxon>Bacteria</taxon>
        <taxon>Pseudomonadati</taxon>
        <taxon>Pseudomonadota</taxon>
        <taxon>Betaproteobacteria</taxon>
        <taxon>Burkholderiales</taxon>
        <taxon>Alcaligenaceae</taxon>
        <taxon>Pigmentiphaga</taxon>
    </lineage>
</organism>
<protein>
    <submittedName>
        <fullName evidence="1">Putative phiE125 gp8 family phage protein</fullName>
    </submittedName>
</protein>
<sequence>MGIRLVAAAQYQPVPLALLKTQCHLEASFTAEDATLAVYLAAATDQCQQRIGRSIMLQTWQLDVDALIGEIWLPWPDVMSLASAQYLDGSGNWQEIDAATYGLSDGRVRLVGGAQWPIGPGRFIYTAGYAAGDEATQQAAVPAGIKAWILLAAASLYANREAVATGVAVAALPDRFADGFLDAHKVYA</sequence>
<dbReference type="OrthoDB" id="8452319at2"/>